<comment type="caution">
    <text evidence="2">The sequence shown here is derived from an EMBL/GenBank/DDBJ whole genome shotgun (WGS) entry which is preliminary data.</text>
</comment>
<feature type="transmembrane region" description="Helical" evidence="1">
    <location>
        <begin position="6"/>
        <end position="25"/>
    </location>
</feature>
<keyword evidence="1" id="KW-1133">Transmembrane helix</keyword>
<dbReference type="AlphaFoldDB" id="A0A0F9JVD1"/>
<keyword evidence="1" id="KW-0812">Transmembrane</keyword>
<proteinExistence type="predicted"/>
<gene>
    <name evidence="2" type="ORF">LCGC14_1481500</name>
</gene>
<protein>
    <submittedName>
        <fullName evidence="2">Uncharacterized protein</fullName>
    </submittedName>
</protein>
<organism evidence="2">
    <name type="scientific">marine sediment metagenome</name>
    <dbReference type="NCBI Taxonomy" id="412755"/>
    <lineage>
        <taxon>unclassified sequences</taxon>
        <taxon>metagenomes</taxon>
        <taxon>ecological metagenomes</taxon>
    </lineage>
</organism>
<evidence type="ECO:0000313" key="2">
    <source>
        <dbReference type="EMBL" id="KKM66411.1"/>
    </source>
</evidence>
<dbReference type="EMBL" id="LAZR01010538">
    <property type="protein sequence ID" value="KKM66411.1"/>
    <property type="molecule type" value="Genomic_DNA"/>
</dbReference>
<accession>A0A0F9JVD1</accession>
<keyword evidence="1" id="KW-0472">Membrane</keyword>
<evidence type="ECO:0000256" key="1">
    <source>
        <dbReference type="SAM" id="Phobius"/>
    </source>
</evidence>
<sequence>GVQQALTLSLEVLIVLLQVNYKLFLNIIKSRSKDNLTIFRKN</sequence>
<reference evidence="2" key="1">
    <citation type="journal article" date="2015" name="Nature">
        <title>Complex archaea that bridge the gap between prokaryotes and eukaryotes.</title>
        <authorList>
            <person name="Spang A."/>
            <person name="Saw J.H."/>
            <person name="Jorgensen S.L."/>
            <person name="Zaremba-Niedzwiedzka K."/>
            <person name="Martijn J."/>
            <person name="Lind A.E."/>
            <person name="van Eijk R."/>
            <person name="Schleper C."/>
            <person name="Guy L."/>
            <person name="Ettema T.J."/>
        </authorList>
    </citation>
    <scope>NUCLEOTIDE SEQUENCE</scope>
</reference>
<name>A0A0F9JVD1_9ZZZZ</name>
<feature type="non-terminal residue" evidence="2">
    <location>
        <position position="1"/>
    </location>
</feature>